<keyword evidence="3" id="KW-1003">Cell membrane</keyword>
<comment type="similarity">
    <text evidence="8 9">Belongs to the TRAP transporter small permease family.</text>
</comment>
<comment type="caution">
    <text evidence="9">Lacks conserved residue(s) required for the propagation of feature annotation.</text>
</comment>
<dbReference type="PANTHER" id="PTHR35011:SF11">
    <property type="entry name" value="TRAP TRANSPORTER SMALL PERMEASE PROTEIN"/>
    <property type="match status" value="1"/>
</dbReference>
<feature type="transmembrane region" description="Helical" evidence="9">
    <location>
        <begin position="83"/>
        <end position="104"/>
    </location>
</feature>
<evidence type="ECO:0000313" key="11">
    <source>
        <dbReference type="EMBL" id="GGB94983.1"/>
    </source>
</evidence>
<dbReference type="InterPro" id="IPR007387">
    <property type="entry name" value="TRAP_DctQ"/>
</dbReference>
<sequence length="157" mass="17096">MKPLYKKFLALATGSSLFVVFAVVLTSSLMRYLFNAPLQWSEEVAKYGMIYGTMFGMVLCYLDDIHIKFGFLEYGVPAFIKRLLNLALDLIALGTGAVLAWSGYQFVLKRGGIDAPGTGLPMSVFQSAMVIGGVCLVIAALFQLPAHFKGKQTGIEV</sequence>
<comment type="subunit">
    <text evidence="9">The complex comprises the extracytoplasmic solute receptor protein and the two transmembrane proteins.</text>
</comment>
<feature type="domain" description="Tripartite ATP-independent periplasmic transporters DctQ component" evidence="10">
    <location>
        <begin position="21"/>
        <end position="144"/>
    </location>
</feature>
<evidence type="ECO:0000256" key="7">
    <source>
        <dbReference type="ARBA" id="ARBA00023136"/>
    </source>
</evidence>
<evidence type="ECO:0000256" key="9">
    <source>
        <dbReference type="RuleBase" id="RU369079"/>
    </source>
</evidence>
<feature type="transmembrane region" description="Helical" evidence="9">
    <location>
        <begin position="124"/>
        <end position="142"/>
    </location>
</feature>
<keyword evidence="2 9" id="KW-0813">Transport</keyword>
<evidence type="ECO:0000313" key="12">
    <source>
        <dbReference type="Proteomes" id="UP000629025"/>
    </source>
</evidence>
<dbReference type="EMBL" id="BMIJ01000004">
    <property type="protein sequence ID" value="GGB94983.1"/>
    <property type="molecule type" value="Genomic_DNA"/>
</dbReference>
<feature type="transmembrane region" description="Helical" evidence="9">
    <location>
        <begin position="46"/>
        <end position="62"/>
    </location>
</feature>
<gene>
    <name evidence="11" type="ORF">GCM10011352_21360</name>
</gene>
<accession>A0ABQ1KGL6</accession>
<dbReference type="Pfam" id="PF04290">
    <property type="entry name" value="DctQ"/>
    <property type="match status" value="1"/>
</dbReference>
<keyword evidence="12" id="KW-1185">Reference proteome</keyword>
<reference evidence="12" key="1">
    <citation type="journal article" date="2019" name="Int. J. Syst. Evol. Microbiol.">
        <title>The Global Catalogue of Microorganisms (GCM) 10K type strain sequencing project: providing services to taxonomists for standard genome sequencing and annotation.</title>
        <authorList>
            <consortium name="The Broad Institute Genomics Platform"/>
            <consortium name="The Broad Institute Genome Sequencing Center for Infectious Disease"/>
            <person name="Wu L."/>
            <person name="Ma J."/>
        </authorList>
    </citation>
    <scope>NUCLEOTIDE SEQUENCE [LARGE SCALE GENOMIC DNA]</scope>
    <source>
        <strain evidence="12">CGMCC 1.15341</strain>
    </source>
</reference>
<comment type="function">
    <text evidence="9">Part of the tripartite ATP-independent periplasmic (TRAP) transport system.</text>
</comment>
<protein>
    <recommendedName>
        <fullName evidence="9">TRAP transporter small permease protein</fullName>
    </recommendedName>
</protein>
<dbReference type="PANTHER" id="PTHR35011">
    <property type="entry name" value="2,3-DIKETO-L-GULONATE TRAP TRANSPORTER SMALL PERMEASE PROTEIN YIAM"/>
    <property type="match status" value="1"/>
</dbReference>
<keyword evidence="7 9" id="KW-0472">Membrane</keyword>
<evidence type="ECO:0000256" key="3">
    <source>
        <dbReference type="ARBA" id="ARBA00022475"/>
    </source>
</evidence>
<evidence type="ECO:0000256" key="4">
    <source>
        <dbReference type="ARBA" id="ARBA00022519"/>
    </source>
</evidence>
<evidence type="ECO:0000256" key="8">
    <source>
        <dbReference type="ARBA" id="ARBA00038436"/>
    </source>
</evidence>
<dbReference type="RefSeq" id="WP_188748098.1">
    <property type="nucleotide sequence ID" value="NZ_BMIJ01000004.1"/>
</dbReference>
<proteinExistence type="inferred from homology"/>
<keyword evidence="6 9" id="KW-1133">Transmembrane helix</keyword>
<dbReference type="Proteomes" id="UP000629025">
    <property type="component" value="Unassembled WGS sequence"/>
</dbReference>
<evidence type="ECO:0000256" key="2">
    <source>
        <dbReference type="ARBA" id="ARBA00022448"/>
    </source>
</evidence>
<comment type="caution">
    <text evidence="11">The sequence shown here is derived from an EMBL/GenBank/DDBJ whole genome shotgun (WGS) entry which is preliminary data.</text>
</comment>
<name>A0ABQ1KGL6_9GAMM</name>
<evidence type="ECO:0000259" key="10">
    <source>
        <dbReference type="Pfam" id="PF04290"/>
    </source>
</evidence>
<keyword evidence="5 9" id="KW-0812">Transmembrane</keyword>
<organism evidence="11 12">
    <name type="scientific">Marinobacterium zhoushanense</name>
    <dbReference type="NCBI Taxonomy" id="1679163"/>
    <lineage>
        <taxon>Bacteria</taxon>
        <taxon>Pseudomonadati</taxon>
        <taxon>Pseudomonadota</taxon>
        <taxon>Gammaproteobacteria</taxon>
        <taxon>Oceanospirillales</taxon>
        <taxon>Oceanospirillaceae</taxon>
        <taxon>Marinobacterium</taxon>
    </lineage>
</organism>
<evidence type="ECO:0000256" key="1">
    <source>
        <dbReference type="ARBA" id="ARBA00004429"/>
    </source>
</evidence>
<evidence type="ECO:0000256" key="5">
    <source>
        <dbReference type="ARBA" id="ARBA00022692"/>
    </source>
</evidence>
<keyword evidence="4 9" id="KW-0997">Cell inner membrane</keyword>
<dbReference type="InterPro" id="IPR055348">
    <property type="entry name" value="DctQ"/>
</dbReference>
<evidence type="ECO:0000256" key="6">
    <source>
        <dbReference type="ARBA" id="ARBA00022989"/>
    </source>
</evidence>
<comment type="subcellular location">
    <subcellularLocation>
        <location evidence="1 9">Cell inner membrane</location>
        <topology evidence="1 9">Multi-pass membrane protein</topology>
    </subcellularLocation>
</comment>